<dbReference type="AlphaFoldDB" id="A0A433SIR4"/>
<protein>
    <recommendedName>
        <fullName evidence="5">Protein kinase domain-containing protein</fullName>
    </recommendedName>
</protein>
<feature type="domain" description="Protein kinase" evidence="5">
    <location>
        <begin position="1"/>
        <end position="108"/>
    </location>
</feature>
<dbReference type="Pfam" id="PF00069">
    <property type="entry name" value="Pkinase"/>
    <property type="match status" value="1"/>
</dbReference>
<dbReference type="GO" id="GO:0005524">
    <property type="term" value="F:ATP binding"/>
    <property type="evidence" value="ECO:0007669"/>
    <property type="project" value="UniProtKB-KW"/>
</dbReference>
<dbReference type="EMBL" id="RQTK01002023">
    <property type="protein sequence ID" value="RUS68773.1"/>
    <property type="molecule type" value="Genomic_DNA"/>
</dbReference>
<comment type="caution">
    <text evidence="6">The sequence shown here is derived from an EMBL/GenBank/DDBJ whole genome shotgun (WGS) entry which is preliminary data.</text>
</comment>
<keyword evidence="1" id="KW-0808">Transferase</keyword>
<evidence type="ECO:0000256" key="1">
    <source>
        <dbReference type="ARBA" id="ARBA00022679"/>
    </source>
</evidence>
<dbReference type="STRING" id="188477.A0A433SIR4"/>
<evidence type="ECO:0000313" key="6">
    <source>
        <dbReference type="EMBL" id="RUS68773.1"/>
    </source>
</evidence>
<evidence type="ECO:0000256" key="2">
    <source>
        <dbReference type="ARBA" id="ARBA00022741"/>
    </source>
</evidence>
<dbReference type="InterPro" id="IPR000719">
    <property type="entry name" value="Prot_kinase_dom"/>
</dbReference>
<organism evidence="6 7">
    <name type="scientific">Elysia chlorotica</name>
    <name type="common">Eastern emerald elysia</name>
    <name type="synonym">Sea slug</name>
    <dbReference type="NCBI Taxonomy" id="188477"/>
    <lineage>
        <taxon>Eukaryota</taxon>
        <taxon>Metazoa</taxon>
        <taxon>Spiralia</taxon>
        <taxon>Lophotrochozoa</taxon>
        <taxon>Mollusca</taxon>
        <taxon>Gastropoda</taxon>
        <taxon>Heterobranchia</taxon>
        <taxon>Euthyneura</taxon>
        <taxon>Panpulmonata</taxon>
        <taxon>Sacoglossa</taxon>
        <taxon>Placobranchoidea</taxon>
        <taxon>Plakobranchidae</taxon>
        <taxon>Elysia</taxon>
    </lineage>
</organism>
<dbReference type="GO" id="GO:0005634">
    <property type="term" value="C:nucleus"/>
    <property type="evidence" value="ECO:0007669"/>
    <property type="project" value="TreeGrafter"/>
</dbReference>
<evidence type="ECO:0000256" key="4">
    <source>
        <dbReference type="ARBA" id="ARBA00022840"/>
    </source>
</evidence>
<sequence length="108" mass="12648">YMVTNYFPRGSLARYIGEMDICTIVRYFIKITNALAFLHSCHVFHRDLRPENIMIDDCDNPKISDFDMTDTLRPGACIRDGKSQIEMDINFARRYGTKVRQKKCLIFS</sequence>
<dbReference type="GO" id="GO:0005737">
    <property type="term" value="C:cytoplasm"/>
    <property type="evidence" value="ECO:0007669"/>
    <property type="project" value="TreeGrafter"/>
</dbReference>
<feature type="non-terminal residue" evidence="6">
    <location>
        <position position="108"/>
    </location>
</feature>
<dbReference type="Proteomes" id="UP000271974">
    <property type="component" value="Unassembled WGS sequence"/>
</dbReference>
<keyword evidence="2" id="KW-0547">Nucleotide-binding</keyword>
<accession>A0A433SIR4</accession>
<dbReference type="InterPro" id="IPR008266">
    <property type="entry name" value="Tyr_kinase_AS"/>
</dbReference>
<name>A0A433SIR4_ELYCH</name>
<evidence type="ECO:0000313" key="7">
    <source>
        <dbReference type="Proteomes" id="UP000271974"/>
    </source>
</evidence>
<dbReference type="PROSITE" id="PS00109">
    <property type="entry name" value="PROTEIN_KINASE_TYR"/>
    <property type="match status" value="1"/>
</dbReference>
<dbReference type="Gene3D" id="1.10.510.10">
    <property type="entry name" value="Transferase(Phosphotransferase) domain 1"/>
    <property type="match status" value="1"/>
</dbReference>
<gene>
    <name evidence="6" type="ORF">EGW08_023465</name>
</gene>
<feature type="non-terminal residue" evidence="6">
    <location>
        <position position="1"/>
    </location>
</feature>
<keyword evidence="7" id="KW-1185">Reference proteome</keyword>
<dbReference type="PROSITE" id="PS50011">
    <property type="entry name" value="PROTEIN_KINASE_DOM"/>
    <property type="match status" value="1"/>
</dbReference>
<dbReference type="InterPro" id="IPR050339">
    <property type="entry name" value="CC_SR_Kinase"/>
</dbReference>
<dbReference type="SUPFAM" id="SSF56112">
    <property type="entry name" value="Protein kinase-like (PK-like)"/>
    <property type="match status" value="1"/>
</dbReference>
<dbReference type="OrthoDB" id="6068455at2759"/>
<dbReference type="InterPro" id="IPR011009">
    <property type="entry name" value="Kinase-like_dom_sf"/>
</dbReference>
<dbReference type="PANTHER" id="PTHR11042">
    <property type="entry name" value="EUKARYOTIC TRANSLATION INITIATION FACTOR 2-ALPHA KINASE EIF2-ALPHA KINASE -RELATED"/>
    <property type="match status" value="1"/>
</dbReference>
<evidence type="ECO:0000256" key="3">
    <source>
        <dbReference type="ARBA" id="ARBA00022777"/>
    </source>
</evidence>
<evidence type="ECO:0000259" key="5">
    <source>
        <dbReference type="PROSITE" id="PS50011"/>
    </source>
</evidence>
<reference evidence="6 7" key="1">
    <citation type="submission" date="2019-01" db="EMBL/GenBank/DDBJ databases">
        <title>A draft genome assembly of the solar-powered sea slug Elysia chlorotica.</title>
        <authorList>
            <person name="Cai H."/>
            <person name="Li Q."/>
            <person name="Fang X."/>
            <person name="Li J."/>
            <person name="Curtis N.E."/>
            <person name="Altenburger A."/>
            <person name="Shibata T."/>
            <person name="Feng M."/>
            <person name="Maeda T."/>
            <person name="Schwartz J.A."/>
            <person name="Shigenobu S."/>
            <person name="Lundholm N."/>
            <person name="Nishiyama T."/>
            <person name="Yang H."/>
            <person name="Hasebe M."/>
            <person name="Li S."/>
            <person name="Pierce S.K."/>
            <person name="Wang J."/>
        </authorList>
    </citation>
    <scope>NUCLEOTIDE SEQUENCE [LARGE SCALE GENOMIC DNA]</scope>
    <source>
        <strain evidence="6">EC2010</strain>
        <tissue evidence="6">Whole organism of an adult</tissue>
    </source>
</reference>
<keyword evidence="3" id="KW-0418">Kinase</keyword>
<proteinExistence type="predicted"/>
<keyword evidence="4" id="KW-0067">ATP-binding</keyword>
<dbReference type="GO" id="GO:0004672">
    <property type="term" value="F:protein kinase activity"/>
    <property type="evidence" value="ECO:0007669"/>
    <property type="project" value="InterPro"/>
</dbReference>